<reference evidence="3 4" key="2">
    <citation type="submission" date="2024-10" db="EMBL/GenBank/DDBJ databases">
        <authorList>
            <person name="Ryan C."/>
        </authorList>
    </citation>
    <scope>NUCLEOTIDE SEQUENCE [LARGE SCALE GENOMIC DNA]</scope>
</reference>
<proteinExistence type="predicted"/>
<gene>
    <name evidence="3" type="ORF">URODEC1_LOCUS12537</name>
</gene>
<dbReference type="AlphaFoldDB" id="A0ABC8WD85"/>
<dbReference type="Proteomes" id="UP001497457">
    <property type="component" value="Chromosome 12b"/>
</dbReference>
<sequence>MEPSSSSASFTSLNNTTSSPDFPPPQGGYSQQYHSFPPPYFPPNISPPPYATNQQPHYAHNFNPYGAPPGYQQFRPGSSSYPFFPYQGGVGQCQQGPSGVGMASDPSSPVGSTFFFGGAGGSGSRGDELASGSPLSIPQPVQGGPVIEEECDSSPEEGKKNSGRKYWSEEENIRLVSAWLNNSNDPVKGNDKKYDHYWKEVTKEYNKYSPKDRRRTVPQCKSHWNKNAPKVTKFNSCWHRMKSAHGSGELDEQILERAHAVYKSENKQKPFLFEYWWRIVKDQPKWARVYPLENKRLKLNASGAYTSSSNQDTDEASAAANPRPPGRNISRAKLKGKGKLTSQCLADRLSNETVQVFNDSQLKKTEAIEKMASATTEHAKAIADQNNLNKMSKYIQLMTIDTTNFSATDKARHDMVLNYFTKELFPGDES</sequence>
<evidence type="ECO:0000256" key="1">
    <source>
        <dbReference type="SAM" id="MobiDB-lite"/>
    </source>
</evidence>
<dbReference type="PANTHER" id="PTHR45224">
    <property type="entry name" value="OS01G0527900 PROTEIN-RELATED"/>
    <property type="match status" value="1"/>
</dbReference>
<feature type="compositionally biased region" description="Pro residues" evidence="1">
    <location>
        <begin position="36"/>
        <end position="50"/>
    </location>
</feature>
<dbReference type="PANTHER" id="PTHR45224:SF10">
    <property type="entry name" value="OS09G0317700 PROTEIN"/>
    <property type="match status" value="1"/>
</dbReference>
<feature type="region of interest" description="Disordered" evidence="1">
    <location>
        <begin position="304"/>
        <end position="331"/>
    </location>
</feature>
<accession>A0ABC8WD85</accession>
<feature type="region of interest" description="Disordered" evidence="1">
    <location>
        <begin position="1"/>
        <end position="144"/>
    </location>
</feature>
<dbReference type="EMBL" id="OZ075122">
    <property type="protein sequence ID" value="CAL4907471.1"/>
    <property type="molecule type" value="Genomic_DNA"/>
</dbReference>
<organism evidence="3 4">
    <name type="scientific">Urochloa decumbens</name>
    <dbReference type="NCBI Taxonomy" id="240449"/>
    <lineage>
        <taxon>Eukaryota</taxon>
        <taxon>Viridiplantae</taxon>
        <taxon>Streptophyta</taxon>
        <taxon>Embryophyta</taxon>
        <taxon>Tracheophyta</taxon>
        <taxon>Spermatophyta</taxon>
        <taxon>Magnoliopsida</taxon>
        <taxon>Liliopsida</taxon>
        <taxon>Poales</taxon>
        <taxon>Poaceae</taxon>
        <taxon>PACMAD clade</taxon>
        <taxon>Panicoideae</taxon>
        <taxon>Panicodae</taxon>
        <taxon>Paniceae</taxon>
        <taxon>Melinidinae</taxon>
        <taxon>Urochloa</taxon>
    </lineage>
</organism>
<reference evidence="4" key="1">
    <citation type="submission" date="2024-06" db="EMBL/GenBank/DDBJ databases">
        <authorList>
            <person name="Ryan C."/>
        </authorList>
    </citation>
    <scope>NUCLEOTIDE SEQUENCE [LARGE SCALE GENOMIC DNA]</scope>
</reference>
<dbReference type="InterPro" id="IPR001005">
    <property type="entry name" value="SANT/Myb"/>
</dbReference>
<evidence type="ECO:0000259" key="2">
    <source>
        <dbReference type="PROSITE" id="PS50090"/>
    </source>
</evidence>
<protein>
    <recommendedName>
        <fullName evidence="2">Myb-like domain-containing protein</fullName>
    </recommendedName>
</protein>
<feature type="compositionally biased region" description="Low complexity" evidence="1">
    <location>
        <begin position="1"/>
        <end position="19"/>
    </location>
</feature>
<evidence type="ECO:0000313" key="3">
    <source>
        <dbReference type="EMBL" id="CAL4907471.1"/>
    </source>
</evidence>
<name>A0ABC8WD85_9POAL</name>
<keyword evidence="4" id="KW-1185">Reference proteome</keyword>
<evidence type="ECO:0000313" key="4">
    <source>
        <dbReference type="Proteomes" id="UP001497457"/>
    </source>
</evidence>
<dbReference type="PROSITE" id="PS50090">
    <property type="entry name" value="MYB_LIKE"/>
    <property type="match status" value="1"/>
</dbReference>
<feature type="domain" description="Myb-like" evidence="2">
    <location>
        <begin position="159"/>
        <end position="228"/>
    </location>
</feature>